<dbReference type="AlphaFoldDB" id="A0A085MAA5"/>
<name>A0A085MAA5_9BILA</name>
<evidence type="ECO:0000313" key="2">
    <source>
        <dbReference type="Proteomes" id="UP000030764"/>
    </source>
</evidence>
<sequence>MGTTGGADYAAADICMSTEEVQEPSTSHAVSSDPLSDTAHASGQRLDLLNGVRLLNEQMEKVLAPVIFTLKALGREGCCFSEDKISSIVTHVNTGAAIQVNAEPLVKCPHLPAKRIEDNEVPSMEVPDVESVEAGSCRIKRFRRGE</sequence>
<reference evidence="1 2" key="1">
    <citation type="journal article" date="2014" name="Nat. Genet.">
        <title>Genome and transcriptome of the porcine whipworm Trichuris suis.</title>
        <authorList>
            <person name="Jex A.R."/>
            <person name="Nejsum P."/>
            <person name="Schwarz E.M."/>
            <person name="Hu L."/>
            <person name="Young N.D."/>
            <person name="Hall R.S."/>
            <person name="Korhonen P.K."/>
            <person name="Liao S."/>
            <person name="Thamsborg S."/>
            <person name="Xia J."/>
            <person name="Xu P."/>
            <person name="Wang S."/>
            <person name="Scheerlinck J.P."/>
            <person name="Hofmann A."/>
            <person name="Sternberg P.W."/>
            <person name="Wang J."/>
            <person name="Gasser R.B."/>
        </authorList>
    </citation>
    <scope>NUCLEOTIDE SEQUENCE [LARGE SCALE GENOMIC DNA]</scope>
    <source>
        <strain evidence="1">DCEP-RM93M</strain>
    </source>
</reference>
<dbReference type="EMBL" id="KL363210">
    <property type="protein sequence ID" value="KFD54151.1"/>
    <property type="molecule type" value="Genomic_DNA"/>
</dbReference>
<proteinExistence type="predicted"/>
<accession>A0A085MAA5</accession>
<organism evidence="1 2">
    <name type="scientific">Trichuris suis</name>
    <name type="common">pig whipworm</name>
    <dbReference type="NCBI Taxonomy" id="68888"/>
    <lineage>
        <taxon>Eukaryota</taxon>
        <taxon>Metazoa</taxon>
        <taxon>Ecdysozoa</taxon>
        <taxon>Nematoda</taxon>
        <taxon>Enoplea</taxon>
        <taxon>Dorylaimia</taxon>
        <taxon>Trichinellida</taxon>
        <taxon>Trichuridae</taxon>
        <taxon>Trichuris</taxon>
    </lineage>
</organism>
<evidence type="ECO:0000313" key="1">
    <source>
        <dbReference type="EMBL" id="KFD54151.1"/>
    </source>
</evidence>
<dbReference type="Proteomes" id="UP000030764">
    <property type="component" value="Unassembled WGS sequence"/>
</dbReference>
<gene>
    <name evidence="1" type="ORF">M513_04928</name>
</gene>
<keyword evidence="2" id="KW-1185">Reference proteome</keyword>
<protein>
    <submittedName>
        <fullName evidence="1">Uncharacterized protein</fullName>
    </submittedName>
</protein>